<dbReference type="GO" id="GO:0016491">
    <property type="term" value="F:oxidoreductase activity"/>
    <property type="evidence" value="ECO:0007669"/>
    <property type="project" value="UniProtKB-KW"/>
</dbReference>
<accession>A0A139IEU9</accession>
<dbReference type="InterPro" id="IPR050523">
    <property type="entry name" value="AKR_Detox_Biosynth"/>
</dbReference>
<dbReference type="InterPro" id="IPR023210">
    <property type="entry name" value="NADP_OxRdtase_dom"/>
</dbReference>
<dbReference type="STRING" id="113226.A0A139IEU9"/>
<keyword evidence="4" id="KW-1185">Reference proteome</keyword>
<evidence type="ECO:0000313" key="3">
    <source>
        <dbReference type="EMBL" id="KXT13165.1"/>
    </source>
</evidence>
<evidence type="ECO:0000313" key="4">
    <source>
        <dbReference type="Proteomes" id="UP000073492"/>
    </source>
</evidence>
<dbReference type="PANTHER" id="PTHR43364">
    <property type="entry name" value="NADH-SPECIFIC METHYLGLYOXAL REDUCTASE-RELATED"/>
    <property type="match status" value="1"/>
</dbReference>
<dbReference type="PROSITE" id="PS00062">
    <property type="entry name" value="ALDOKETO_REDUCTASE_2"/>
    <property type="match status" value="1"/>
</dbReference>
<organism evidence="3 4">
    <name type="scientific">Pseudocercospora musae</name>
    <dbReference type="NCBI Taxonomy" id="113226"/>
    <lineage>
        <taxon>Eukaryota</taxon>
        <taxon>Fungi</taxon>
        <taxon>Dikarya</taxon>
        <taxon>Ascomycota</taxon>
        <taxon>Pezizomycotina</taxon>
        <taxon>Dothideomycetes</taxon>
        <taxon>Dothideomycetidae</taxon>
        <taxon>Mycosphaerellales</taxon>
        <taxon>Mycosphaerellaceae</taxon>
        <taxon>Pseudocercospora</taxon>
    </lineage>
</organism>
<evidence type="ECO:0000256" key="1">
    <source>
        <dbReference type="ARBA" id="ARBA00023002"/>
    </source>
</evidence>
<evidence type="ECO:0000259" key="2">
    <source>
        <dbReference type="Pfam" id="PF00248"/>
    </source>
</evidence>
<reference evidence="3 4" key="1">
    <citation type="submission" date="2015-07" db="EMBL/GenBank/DDBJ databases">
        <title>Comparative genomics of the Sigatoka disease complex on banana suggests a link between parallel evolutionary changes in Pseudocercospora fijiensis and Pseudocercospora eumusae and increased virulence on the banana host.</title>
        <authorList>
            <person name="Chang T.-C."/>
            <person name="Salvucci A."/>
            <person name="Crous P.W."/>
            <person name="Stergiopoulos I."/>
        </authorList>
    </citation>
    <scope>NUCLEOTIDE SEQUENCE [LARGE SCALE GENOMIC DNA]</scope>
    <source>
        <strain evidence="3 4">CBS 116634</strain>
    </source>
</reference>
<gene>
    <name evidence="3" type="ORF">AC579_9389</name>
</gene>
<name>A0A139IEU9_9PEZI</name>
<sequence length="311" mass="34489">MPPTIIFGDIRGLEVSEILPVLEKYGISRLDSAASYMNGDSEKRLGDAGIGKTFAIDTKVAVSFPTDGSLAPEKINQSAKESLDRLKIEKINVLYAHAPDHATPVADQAKGFNQVYEKGEIEAVGVSNFKPSMVSEWLRIAEKEGYVKPSWYQGQYNLVVRSFESDIFPLLRKEGMNFAAYSPLAGGFLNGNLKRNGQKTGQRFVEHQAKDMYTGFFDRPCMYDAWDKLEAISKSTGISPDELGLRWLLHHSAMQDGDILILGASKVHQIEDSLSKLQKGPLDEEIVKQLDAINTPEVKEAAFKAVNLFTK</sequence>
<keyword evidence="1" id="KW-0560">Oxidoreductase</keyword>
<dbReference type="Gene3D" id="3.20.20.100">
    <property type="entry name" value="NADP-dependent oxidoreductase domain"/>
    <property type="match status" value="1"/>
</dbReference>
<comment type="caution">
    <text evidence="3">The sequence shown here is derived from an EMBL/GenBank/DDBJ whole genome shotgun (WGS) entry which is preliminary data.</text>
</comment>
<dbReference type="InterPro" id="IPR018170">
    <property type="entry name" value="Aldo/ket_reductase_CS"/>
</dbReference>
<dbReference type="PANTHER" id="PTHR43364:SF4">
    <property type="entry name" value="NAD(P)-LINKED OXIDOREDUCTASE SUPERFAMILY PROTEIN"/>
    <property type="match status" value="1"/>
</dbReference>
<dbReference type="AlphaFoldDB" id="A0A139IEU9"/>
<dbReference type="InterPro" id="IPR036812">
    <property type="entry name" value="NAD(P)_OxRdtase_dom_sf"/>
</dbReference>
<dbReference type="GO" id="GO:0005829">
    <property type="term" value="C:cytosol"/>
    <property type="evidence" value="ECO:0007669"/>
    <property type="project" value="TreeGrafter"/>
</dbReference>
<dbReference type="Pfam" id="PF00248">
    <property type="entry name" value="Aldo_ket_red"/>
    <property type="match status" value="1"/>
</dbReference>
<dbReference type="OrthoDB" id="48988at2759"/>
<proteinExistence type="predicted"/>
<dbReference type="Proteomes" id="UP000073492">
    <property type="component" value="Unassembled WGS sequence"/>
</dbReference>
<dbReference type="EMBL" id="LFZO01000127">
    <property type="protein sequence ID" value="KXT13165.1"/>
    <property type="molecule type" value="Genomic_DNA"/>
</dbReference>
<dbReference type="SUPFAM" id="SSF51430">
    <property type="entry name" value="NAD(P)-linked oxidoreductase"/>
    <property type="match status" value="1"/>
</dbReference>
<feature type="domain" description="NADP-dependent oxidoreductase" evidence="2">
    <location>
        <begin position="17"/>
        <end position="294"/>
    </location>
</feature>
<protein>
    <recommendedName>
        <fullName evidence="2">NADP-dependent oxidoreductase domain-containing protein</fullName>
    </recommendedName>
</protein>